<dbReference type="InterPro" id="IPR041301">
    <property type="entry name" value="PBECR3"/>
</dbReference>
<reference evidence="3 4" key="1">
    <citation type="submission" date="2021-08" db="EMBL/GenBank/DDBJ databases">
        <title>Helicobacter spp. isolated from feces of Anatolian Ground Squirrel (Spermophilus xanthoprymnus) in Turkey.</title>
        <authorList>
            <person name="Aydin F."/>
            <person name="Abay S."/>
            <person name="Kayman T."/>
            <person name="Karakaya E."/>
            <person name="Saticioglu I.B."/>
        </authorList>
    </citation>
    <scope>NUCLEOTIDE SEQUENCE [LARGE SCALE GENOMIC DNA]</scope>
    <source>
        <strain evidence="3 4">Faydin-H70</strain>
    </source>
</reference>
<dbReference type="Proteomes" id="UP000700059">
    <property type="component" value="Unassembled WGS sequence"/>
</dbReference>
<sequence length="282" mass="32129">MNKKLTNYIKQSIQSIKNILWNNKKEKSETLKSDLLDKSKPLRMARAEELSNELLNQVIKNNNKIWIDNASVYLNDALGLQNAKITMSGNAINHTLKRHGMQSNLVQKSKQEALSFEDIKNHADFINSADKQAIGISKDNQKVLISGKQINGYYVIVETISKKNNELSLKTMYKEIGKLENSKAFDKVERLLNFKEKSSNPSLQGTSINLDSSHLFTAEIIPQNPNSSYSRFKNQLKNIGENLTKDREKLENTQGLQDSKVDTQTHKSHQLKKVKSNKKDIK</sequence>
<evidence type="ECO:0000313" key="4">
    <source>
        <dbReference type="Proteomes" id="UP000700059"/>
    </source>
</evidence>
<gene>
    <name evidence="3" type="ORF">K4G57_07115</name>
</gene>
<feature type="domain" description="Phage-Barnase-EndoU-ColicinE5/D-RelE like nuclease 3" evidence="2">
    <location>
        <begin position="78"/>
        <end position="180"/>
    </location>
</feature>
<feature type="region of interest" description="Disordered" evidence="1">
    <location>
        <begin position="245"/>
        <end position="282"/>
    </location>
</feature>
<name>A0ABS7JPA0_9HELI</name>
<feature type="compositionally biased region" description="Basic residues" evidence="1">
    <location>
        <begin position="266"/>
        <end position="276"/>
    </location>
</feature>
<evidence type="ECO:0000259" key="2">
    <source>
        <dbReference type="Pfam" id="PF18812"/>
    </source>
</evidence>
<organism evidence="3 4">
    <name type="scientific">Helicobacter turcicus</name>
    <dbReference type="NCBI Taxonomy" id="2867412"/>
    <lineage>
        <taxon>Bacteria</taxon>
        <taxon>Pseudomonadati</taxon>
        <taxon>Campylobacterota</taxon>
        <taxon>Epsilonproteobacteria</taxon>
        <taxon>Campylobacterales</taxon>
        <taxon>Helicobacteraceae</taxon>
        <taxon>Helicobacter</taxon>
    </lineage>
</organism>
<evidence type="ECO:0000256" key="1">
    <source>
        <dbReference type="SAM" id="MobiDB-lite"/>
    </source>
</evidence>
<dbReference type="EMBL" id="JAIGYQ010000010">
    <property type="protein sequence ID" value="MBX7491226.1"/>
    <property type="molecule type" value="Genomic_DNA"/>
</dbReference>
<accession>A0ABS7JPA0</accession>
<evidence type="ECO:0000313" key="3">
    <source>
        <dbReference type="EMBL" id="MBX7491226.1"/>
    </source>
</evidence>
<dbReference type="RefSeq" id="WP_221532535.1">
    <property type="nucleotide sequence ID" value="NZ_JAIGYP010000010.1"/>
</dbReference>
<proteinExistence type="predicted"/>
<protein>
    <recommendedName>
        <fullName evidence="2">Phage-Barnase-EndoU-ColicinE5/D-RelE like nuclease 3 domain-containing protein</fullName>
    </recommendedName>
</protein>
<keyword evidence="4" id="KW-1185">Reference proteome</keyword>
<dbReference type="Pfam" id="PF18812">
    <property type="entry name" value="PBECR3"/>
    <property type="match status" value="1"/>
</dbReference>
<comment type="caution">
    <text evidence="3">The sequence shown here is derived from an EMBL/GenBank/DDBJ whole genome shotgun (WGS) entry which is preliminary data.</text>
</comment>